<reference evidence="2" key="1">
    <citation type="submission" date="2022-05" db="EMBL/GenBank/DDBJ databases">
        <title>The Musa troglodytarum L. genome provides insights into the mechanism of non-climacteric behaviour and enrichment of carotenoids.</title>
        <authorList>
            <person name="Wang J."/>
        </authorList>
    </citation>
    <scope>NUCLEOTIDE SEQUENCE</scope>
    <source>
        <tissue evidence="2">Leaf</tissue>
    </source>
</reference>
<sequence>MTASAMVTDVAISTEAFLDRPAALSAFCRLGSRISLGRDLIAADKAGEPADVGPDGEDSGGDFVDFEFRLNHPVAMLPADELFANGKLVPLQLAATKPVSMHSVAEICSPEQPKSLRGAQVSGSDPYVFSPRAPSCTSRWRELLGLKRAAITKADPENVSPAPAAAKSNNPNPDTRSLRHFFHRNHKSSPLEPSLSLPLLRDSDSESVSISARLSLSSSSSSGPDHEDLPRFSLDSDKPNHHIPIVRPLPAASELGRSRTRRTGSSEMATPPPLTVPVDSSRMNPSGNVVFHGLERSSSSPESFTAAGDGAVLLGHRHPGRPGPQRPSMLPPRLRKVQPGLRVRPAVLAAEEGEGRTGRIRGSDRWRWEDQEREGIEFVELGANPASSSSRVVPVPVQIYPSLVLISAFLFLPSEFPSPKSLHDDSPVNICLAPPFSSVVLRFM</sequence>
<name>A0A9E7E8L2_9LILI</name>
<feature type="compositionally biased region" description="Low complexity" evidence="1">
    <location>
        <begin position="158"/>
        <end position="173"/>
    </location>
</feature>
<organism evidence="2 3">
    <name type="scientific">Musa troglodytarum</name>
    <name type="common">fe'i banana</name>
    <dbReference type="NCBI Taxonomy" id="320322"/>
    <lineage>
        <taxon>Eukaryota</taxon>
        <taxon>Viridiplantae</taxon>
        <taxon>Streptophyta</taxon>
        <taxon>Embryophyta</taxon>
        <taxon>Tracheophyta</taxon>
        <taxon>Spermatophyta</taxon>
        <taxon>Magnoliopsida</taxon>
        <taxon>Liliopsida</taxon>
        <taxon>Zingiberales</taxon>
        <taxon>Musaceae</taxon>
        <taxon>Musa</taxon>
    </lineage>
</organism>
<accession>A0A9E7E8L2</accession>
<dbReference type="Proteomes" id="UP001055439">
    <property type="component" value="Chromosome 1"/>
</dbReference>
<protein>
    <submittedName>
        <fullName evidence="2">Uncharacterized protein</fullName>
    </submittedName>
</protein>
<evidence type="ECO:0000256" key="1">
    <source>
        <dbReference type="SAM" id="MobiDB-lite"/>
    </source>
</evidence>
<evidence type="ECO:0000313" key="2">
    <source>
        <dbReference type="EMBL" id="URD72469.1"/>
    </source>
</evidence>
<dbReference type="AlphaFoldDB" id="A0A9E7E8L2"/>
<gene>
    <name evidence="2" type="ORF">MUK42_10308</name>
</gene>
<feature type="region of interest" description="Disordered" evidence="1">
    <location>
        <begin position="154"/>
        <end position="178"/>
    </location>
</feature>
<proteinExistence type="predicted"/>
<feature type="region of interest" description="Disordered" evidence="1">
    <location>
        <begin position="215"/>
        <end position="283"/>
    </location>
</feature>
<dbReference type="PANTHER" id="PTHR31722">
    <property type="entry name" value="OS06G0675200 PROTEIN"/>
    <property type="match status" value="1"/>
</dbReference>
<dbReference type="OrthoDB" id="689767at2759"/>
<dbReference type="PANTHER" id="PTHR31722:SF0">
    <property type="entry name" value="OS06G0675200 PROTEIN"/>
    <property type="match status" value="1"/>
</dbReference>
<dbReference type="EMBL" id="CP097502">
    <property type="protein sequence ID" value="URD72469.1"/>
    <property type="molecule type" value="Genomic_DNA"/>
</dbReference>
<keyword evidence="3" id="KW-1185">Reference proteome</keyword>
<evidence type="ECO:0000313" key="3">
    <source>
        <dbReference type="Proteomes" id="UP001055439"/>
    </source>
</evidence>
<feature type="compositionally biased region" description="Basic and acidic residues" evidence="1">
    <location>
        <begin position="224"/>
        <end position="240"/>
    </location>
</feature>